<keyword evidence="3" id="KW-1185">Reference proteome</keyword>
<dbReference type="Proteomes" id="UP000306192">
    <property type="component" value="Unassembled WGS sequence"/>
</dbReference>
<dbReference type="PANTHER" id="PTHR43792:SF13">
    <property type="entry name" value="ACETYLTRANSFERASE"/>
    <property type="match status" value="1"/>
</dbReference>
<sequence length="165" mass="17792">MVKAVDKSTERLIVQSYTLAEAERVLAQTPSASDNWAPGYPFVDELAILPRFIADFRENGDPAPFGPYIVRRRSDGLAIGGLGFTGRPDADGAVEVGYGLIPDARGHGFATEALLAVIEIARGAGALIVRADTAVENVRSQNVLLKCGFREVEWSADAVFFKRVL</sequence>
<dbReference type="InterPro" id="IPR000182">
    <property type="entry name" value="GNAT_dom"/>
</dbReference>
<reference evidence="2 3" key="1">
    <citation type="journal article" date="2019" name="Microorganisms">
        <title>Systematic Affiliation and Genome Analysis of Subtercola vilae DB165(T) with Particular Emphasis on Cold Adaptation of an Isolate from a High-Altitude Cold Volcano Lake.</title>
        <authorList>
            <person name="Villalobos A.S."/>
            <person name="Wiese J."/>
            <person name="Imhoff J.F."/>
            <person name="Dorador C."/>
            <person name="Keller A."/>
            <person name="Hentschel U."/>
        </authorList>
    </citation>
    <scope>NUCLEOTIDE SEQUENCE [LARGE SCALE GENOMIC DNA]</scope>
    <source>
        <strain evidence="2 3">DB165</strain>
    </source>
</reference>
<evidence type="ECO:0000313" key="3">
    <source>
        <dbReference type="Proteomes" id="UP000306192"/>
    </source>
</evidence>
<name>A0A4V4RH70_9MICO</name>
<feature type="domain" description="N-acetyltransferase" evidence="1">
    <location>
        <begin position="23"/>
        <end position="165"/>
    </location>
</feature>
<dbReference type="SUPFAM" id="SSF55729">
    <property type="entry name" value="Acyl-CoA N-acyltransferases (Nat)"/>
    <property type="match status" value="1"/>
</dbReference>
<proteinExistence type="predicted"/>
<dbReference type="PROSITE" id="PS51186">
    <property type="entry name" value="GNAT"/>
    <property type="match status" value="1"/>
</dbReference>
<dbReference type="AlphaFoldDB" id="A0A4V4RH70"/>
<dbReference type="InterPro" id="IPR016181">
    <property type="entry name" value="Acyl_CoA_acyltransferase"/>
</dbReference>
<gene>
    <name evidence="2" type="ORF">D4765_04530</name>
</gene>
<evidence type="ECO:0000259" key="1">
    <source>
        <dbReference type="PROSITE" id="PS51186"/>
    </source>
</evidence>
<protein>
    <submittedName>
        <fullName evidence="2">N-acetyltransferase</fullName>
    </submittedName>
</protein>
<dbReference type="InterPro" id="IPR051531">
    <property type="entry name" value="N-acetyltransferase"/>
</dbReference>
<dbReference type="PANTHER" id="PTHR43792">
    <property type="entry name" value="GNAT FAMILY, PUTATIVE (AFU_ORTHOLOGUE AFUA_3G00765)-RELATED-RELATED"/>
    <property type="match status" value="1"/>
</dbReference>
<dbReference type="Pfam" id="PF13302">
    <property type="entry name" value="Acetyltransf_3"/>
    <property type="match status" value="1"/>
</dbReference>
<dbReference type="CDD" id="cd04301">
    <property type="entry name" value="NAT_SF"/>
    <property type="match status" value="1"/>
</dbReference>
<accession>A0A4V4RH70</accession>
<dbReference type="GO" id="GO:0016747">
    <property type="term" value="F:acyltransferase activity, transferring groups other than amino-acyl groups"/>
    <property type="evidence" value="ECO:0007669"/>
    <property type="project" value="InterPro"/>
</dbReference>
<comment type="caution">
    <text evidence="2">The sequence shown here is derived from an EMBL/GenBank/DDBJ whole genome shotgun (WGS) entry which is preliminary data.</text>
</comment>
<dbReference type="EMBL" id="QYRT01000006">
    <property type="protein sequence ID" value="TIH39344.1"/>
    <property type="molecule type" value="Genomic_DNA"/>
</dbReference>
<evidence type="ECO:0000313" key="2">
    <source>
        <dbReference type="EMBL" id="TIH39344.1"/>
    </source>
</evidence>
<organism evidence="2 3">
    <name type="scientific">Subtercola vilae</name>
    <dbReference type="NCBI Taxonomy" id="2056433"/>
    <lineage>
        <taxon>Bacteria</taxon>
        <taxon>Bacillati</taxon>
        <taxon>Actinomycetota</taxon>
        <taxon>Actinomycetes</taxon>
        <taxon>Micrococcales</taxon>
        <taxon>Microbacteriaceae</taxon>
        <taxon>Subtercola</taxon>
    </lineage>
</organism>
<dbReference type="Gene3D" id="3.40.630.30">
    <property type="match status" value="1"/>
</dbReference>
<keyword evidence="2" id="KW-0808">Transferase</keyword>